<keyword evidence="3" id="KW-1185">Reference proteome</keyword>
<evidence type="ECO:0000313" key="2">
    <source>
        <dbReference type="EnsemblPlants" id="TuG1812G0200003358.01.T01.cds266154"/>
    </source>
</evidence>
<feature type="compositionally biased region" description="Low complexity" evidence="1">
    <location>
        <begin position="184"/>
        <end position="220"/>
    </location>
</feature>
<feature type="compositionally biased region" description="Basic residues" evidence="1">
    <location>
        <begin position="32"/>
        <end position="45"/>
    </location>
</feature>
<accession>A0A8R7PG73</accession>
<evidence type="ECO:0000313" key="3">
    <source>
        <dbReference type="Proteomes" id="UP000015106"/>
    </source>
</evidence>
<feature type="compositionally biased region" description="Low complexity" evidence="1">
    <location>
        <begin position="151"/>
        <end position="172"/>
    </location>
</feature>
<feature type="compositionally biased region" description="Low complexity" evidence="1">
    <location>
        <begin position="12"/>
        <end position="26"/>
    </location>
</feature>
<name>A0A8R7PG73_TRIUA</name>
<dbReference type="Gramene" id="TuG1812G0200003358.01.T01">
    <property type="protein sequence ID" value="TuG1812G0200003358.01.T01.cds266154"/>
    <property type="gene ID" value="TuG1812G0200003358.01"/>
</dbReference>
<protein>
    <submittedName>
        <fullName evidence="2">Uncharacterized protein</fullName>
    </submittedName>
</protein>
<dbReference type="AlphaFoldDB" id="A0A8R7PG73"/>
<feature type="compositionally biased region" description="Low complexity" evidence="1">
    <location>
        <begin position="48"/>
        <end position="62"/>
    </location>
</feature>
<proteinExistence type="predicted"/>
<feature type="compositionally biased region" description="Low complexity" evidence="1">
    <location>
        <begin position="70"/>
        <end position="81"/>
    </location>
</feature>
<sequence>MLTLRPPPQQWHTPHSSTVSSHSRSPLQLQLLRHRLTPPNKHRRRCEPATTSPMTPISSPSRPSTPPSTPTSTAPLSPCTPRGTRSSSQPTWPRRASSPASPGSSKGGTRCSGPCSPSPPPAPKMPQQAPPGHLGIPRSPPWPRTRRRGSRSSTRPLGCRGRMASTGSTSRGGSRRRRWKWPTSGSLSPSGAPRRPRGSCSRPPSTSLTTCSARRSPAWTTRRRRSRGASTGST</sequence>
<reference evidence="2" key="3">
    <citation type="submission" date="2022-06" db="UniProtKB">
        <authorList>
            <consortium name="EnsemblPlants"/>
        </authorList>
    </citation>
    <scope>IDENTIFICATION</scope>
</reference>
<reference evidence="2" key="2">
    <citation type="submission" date="2018-03" db="EMBL/GenBank/DDBJ databases">
        <title>The Triticum urartu genome reveals the dynamic nature of wheat genome evolution.</title>
        <authorList>
            <person name="Ling H."/>
            <person name="Ma B."/>
            <person name="Shi X."/>
            <person name="Liu H."/>
            <person name="Dong L."/>
            <person name="Sun H."/>
            <person name="Cao Y."/>
            <person name="Gao Q."/>
            <person name="Zheng S."/>
            <person name="Li Y."/>
            <person name="Yu Y."/>
            <person name="Du H."/>
            <person name="Qi M."/>
            <person name="Li Y."/>
            <person name="Yu H."/>
            <person name="Cui Y."/>
            <person name="Wang N."/>
            <person name="Chen C."/>
            <person name="Wu H."/>
            <person name="Zhao Y."/>
            <person name="Zhang J."/>
            <person name="Li Y."/>
            <person name="Zhou W."/>
            <person name="Zhang B."/>
            <person name="Hu W."/>
            <person name="Eijk M."/>
            <person name="Tang J."/>
            <person name="Witsenboer H."/>
            <person name="Zhao S."/>
            <person name="Li Z."/>
            <person name="Zhang A."/>
            <person name="Wang D."/>
            <person name="Liang C."/>
        </authorList>
    </citation>
    <scope>NUCLEOTIDE SEQUENCE [LARGE SCALE GENOMIC DNA]</scope>
    <source>
        <strain evidence="2">cv. G1812</strain>
    </source>
</reference>
<feature type="region of interest" description="Disordered" evidence="1">
    <location>
        <begin position="1"/>
        <end position="234"/>
    </location>
</feature>
<evidence type="ECO:0000256" key="1">
    <source>
        <dbReference type="SAM" id="MobiDB-lite"/>
    </source>
</evidence>
<feature type="compositionally biased region" description="Low complexity" evidence="1">
    <location>
        <begin position="93"/>
        <end position="115"/>
    </location>
</feature>
<organism evidence="2 3">
    <name type="scientific">Triticum urartu</name>
    <name type="common">Red wild einkorn</name>
    <name type="synonym">Crithodium urartu</name>
    <dbReference type="NCBI Taxonomy" id="4572"/>
    <lineage>
        <taxon>Eukaryota</taxon>
        <taxon>Viridiplantae</taxon>
        <taxon>Streptophyta</taxon>
        <taxon>Embryophyta</taxon>
        <taxon>Tracheophyta</taxon>
        <taxon>Spermatophyta</taxon>
        <taxon>Magnoliopsida</taxon>
        <taxon>Liliopsida</taxon>
        <taxon>Poales</taxon>
        <taxon>Poaceae</taxon>
        <taxon>BOP clade</taxon>
        <taxon>Pooideae</taxon>
        <taxon>Triticodae</taxon>
        <taxon>Triticeae</taxon>
        <taxon>Triticinae</taxon>
        <taxon>Triticum</taxon>
    </lineage>
</organism>
<dbReference type="Proteomes" id="UP000015106">
    <property type="component" value="Chromosome 2"/>
</dbReference>
<reference evidence="3" key="1">
    <citation type="journal article" date="2013" name="Nature">
        <title>Draft genome of the wheat A-genome progenitor Triticum urartu.</title>
        <authorList>
            <person name="Ling H.Q."/>
            <person name="Zhao S."/>
            <person name="Liu D."/>
            <person name="Wang J."/>
            <person name="Sun H."/>
            <person name="Zhang C."/>
            <person name="Fan H."/>
            <person name="Li D."/>
            <person name="Dong L."/>
            <person name="Tao Y."/>
            <person name="Gao C."/>
            <person name="Wu H."/>
            <person name="Li Y."/>
            <person name="Cui Y."/>
            <person name="Guo X."/>
            <person name="Zheng S."/>
            <person name="Wang B."/>
            <person name="Yu K."/>
            <person name="Liang Q."/>
            <person name="Yang W."/>
            <person name="Lou X."/>
            <person name="Chen J."/>
            <person name="Feng M."/>
            <person name="Jian J."/>
            <person name="Zhang X."/>
            <person name="Luo G."/>
            <person name="Jiang Y."/>
            <person name="Liu J."/>
            <person name="Wang Z."/>
            <person name="Sha Y."/>
            <person name="Zhang B."/>
            <person name="Wu H."/>
            <person name="Tang D."/>
            <person name="Shen Q."/>
            <person name="Xue P."/>
            <person name="Zou S."/>
            <person name="Wang X."/>
            <person name="Liu X."/>
            <person name="Wang F."/>
            <person name="Yang Y."/>
            <person name="An X."/>
            <person name="Dong Z."/>
            <person name="Zhang K."/>
            <person name="Zhang X."/>
            <person name="Luo M.C."/>
            <person name="Dvorak J."/>
            <person name="Tong Y."/>
            <person name="Wang J."/>
            <person name="Yang H."/>
            <person name="Li Z."/>
            <person name="Wang D."/>
            <person name="Zhang A."/>
            <person name="Wang J."/>
        </authorList>
    </citation>
    <scope>NUCLEOTIDE SEQUENCE</scope>
    <source>
        <strain evidence="3">cv. G1812</strain>
    </source>
</reference>
<dbReference type="EnsemblPlants" id="TuG1812G0200003358.01.T01">
    <property type="protein sequence ID" value="TuG1812G0200003358.01.T01.cds266154"/>
    <property type="gene ID" value="TuG1812G0200003358.01"/>
</dbReference>